<proteinExistence type="predicted"/>
<evidence type="ECO:0000256" key="6">
    <source>
        <dbReference type="SAM" id="Phobius"/>
    </source>
</evidence>
<evidence type="ECO:0000259" key="8">
    <source>
        <dbReference type="Pfam" id="PF00746"/>
    </source>
</evidence>
<evidence type="ECO:0000256" key="3">
    <source>
        <dbReference type="ARBA" id="ARBA00022729"/>
    </source>
</evidence>
<evidence type="ECO:0000313" key="10">
    <source>
        <dbReference type="Proteomes" id="UP000028401"/>
    </source>
</evidence>
<dbReference type="AlphaFoldDB" id="A0A084AAA7"/>
<dbReference type="RefSeq" id="WP_042748307.1">
    <property type="nucleotide sequence ID" value="NZ_AZSI01000048.1"/>
</dbReference>
<feature type="domain" description="Gram-positive cocci surface proteins LPxTG" evidence="8">
    <location>
        <begin position="61"/>
        <end position="99"/>
    </location>
</feature>
<feature type="signal peptide" evidence="7">
    <location>
        <begin position="1"/>
        <end position="26"/>
    </location>
</feature>
<dbReference type="EMBL" id="AZSI01000048">
    <property type="protein sequence ID" value="KEY62236.1"/>
    <property type="molecule type" value="Genomic_DNA"/>
</dbReference>
<gene>
    <name evidence="9" type="ORF">U725_01394</name>
</gene>
<comment type="caution">
    <text evidence="9">The sequence shown here is derived from an EMBL/GenBank/DDBJ whole genome shotgun (WGS) entry which is preliminary data.</text>
</comment>
<name>A0A084AAA7_LACLC</name>
<keyword evidence="6" id="KW-0812">Transmembrane</keyword>
<dbReference type="InterPro" id="IPR019931">
    <property type="entry name" value="LPXTG_anchor"/>
</dbReference>
<evidence type="ECO:0000256" key="5">
    <source>
        <dbReference type="SAM" id="MobiDB-lite"/>
    </source>
</evidence>
<feature type="region of interest" description="Disordered" evidence="5">
    <location>
        <begin position="41"/>
        <end position="72"/>
    </location>
</feature>
<keyword evidence="4" id="KW-0572">Peptidoglycan-anchor</keyword>
<evidence type="ECO:0000313" key="9">
    <source>
        <dbReference type="EMBL" id="KEY62236.1"/>
    </source>
</evidence>
<dbReference type="Proteomes" id="UP000028401">
    <property type="component" value="Unassembled WGS sequence"/>
</dbReference>
<sequence length="106" mass="11762">MNKVIKTFLISMGFLIVIAYPFSVFAQERAANTTQATVGFTGSFPSKEKPDINSPKNPQIDSKNKELPKTGEKSSLAIEWIGVGLINLIIGLIYIKRNKSVRYNLT</sequence>
<reference evidence="9 10" key="1">
    <citation type="submission" date="2014-06" db="EMBL/GenBank/DDBJ databases">
        <title>Draft genome sequence of the putrescine producing strain Lactococcus lactis subsp cremoris GE214.</title>
        <authorList>
            <person name="Ladero V."/>
            <person name="Linares D.M."/>
            <person name="del Rio B."/>
            <person name="Mayo B."/>
            <person name="Martin M.C."/>
            <person name="Fernandez M."/>
            <person name="Alvarez M.A."/>
        </authorList>
    </citation>
    <scope>NUCLEOTIDE SEQUENCE [LARGE SCALE GENOMIC DNA]</scope>
    <source>
        <strain evidence="9 10">GE214</strain>
    </source>
</reference>
<evidence type="ECO:0000256" key="1">
    <source>
        <dbReference type="ARBA" id="ARBA00022512"/>
    </source>
</evidence>
<feature type="chain" id="PRO_5001770670" description="Gram-positive cocci surface proteins LPxTG domain-containing protein" evidence="7">
    <location>
        <begin position="27"/>
        <end position="106"/>
    </location>
</feature>
<feature type="compositionally biased region" description="Basic and acidic residues" evidence="5">
    <location>
        <begin position="62"/>
        <end position="72"/>
    </location>
</feature>
<dbReference type="NCBIfam" id="TIGR01167">
    <property type="entry name" value="LPXTG_anchor"/>
    <property type="match status" value="1"/>
</dbReference>
<evidence type="ECO:0000256" key="2">
    <source>
        <dbReference type="ARBA" id="ARBA00022525"/>
    </source>
</evidence>
<keyword evidence="2" id="KW-0964">Secreted</keyword>
<accession>A0A084AAA7</accession>
<keyword evidence="1" id="KW-0134">Cell wall</keyword>
<keyword evidence="6" id="KW-0472">Membrane</keyword>
<keyword evidence="6" id="KW-1133">Transmembrane helix</keyword>
<evidence type="ECO:0000256" key="4">
    <source>
        <dbReference type="ARBA" id="ARBA00023088"/>
    </source>
</evidence>
<protein>
    <recommendedName>
        <fullName evidence="8">Gram-positive cocci surface proteins LPxTG domain-containing protein</fullName>
    </recommendedName>
</protein>
<feature type="transmembrane region" description="Helical" evidence="6">
    <location>
        <begin position="77"/>
        <end position="95"/>
    </location>
</feature>
<dbReference type="PATRIC" id="fig|1415168.3.peg.1457"/>
<keyword evidence="3 7" id="KW-0732">Signal</keyword>
<evidence type="ECO:0000256" key="7">
    <source>
        <dbReference type="SAM" id="SignalP"/>
    </source>
</evidence>
<organism evidence="9 10">
    <name type="scientific">Lactococcus cremoris subsp. cremoris GE214</name>
    <dbReference type="NCBI Taxonomy" id="1415168"/>
    <lineage>
        <taxon>Bacteria</taxon>
        <taxon>Bacillati</taxon>
        <taxon>Bacillota</taxon>
        <taxon>Bacilli</taxon>
        <taxon>Lactobacillales</taxon>
        <taxon>Streptococcaceae</taxon>
        <taxon>Lactococcus</taxon>
        <taxon>Lactococcus cremoris subsp. cremoris</taxon>
    </lineage>
</organism>
<dbReference type="Pfam" id="PF00746">
    <property type="entry name" value="Gram_pos_anchor"/>
    <property type="match status" value="1"/>
</dbReference>